<keyword evidence="1" id="KW-0472">Membrane</keyword>
<evidence type="ECO:0000313" key="2">
    <source>
        <dbReference type="EMBL" id="MBV7259579.1"/>
    </source>
</evidence>
<feature type="transmembrane region" description="Helical" evidence="1">
    <location>
        <begin position="95"/>
        <end position="118"/>
    </location>
</feature>
<organism evidence="2 3">
    <name type="scientific">Erythrobacter crassostreae</name>
    <dbReference type="NCBI Taxonomy" id="2828328"/>
    <lineage>
        <taxon>Bacteria</taxon>
        <taxon>Pseudomonadati</taxon>
        <taxon>Pseudomonadota</taxon>
        <taxon>Alphaproteobacteria</taxon>
        <taxon>Sphingomonadales</taxon>
        <taxon>Erythrobacteraceae</taxon>
        <taxon>Erythrobacter/Porphyrobacter group</taxon>
        <taxon>Erythrobacter</taxon>
    </lineage>
</organism>
<keyword evidence="1" id="KW-0812">Transmembrane</keyword>
<keyword evidence="3" id="KW-1185">Reference proteome</keyword>
<feature type="transmembrane region" description="Helical" evidence="1">
    <location>
        <begin position="41"/>
        <end position="64"/>
    </location>
</feature>
<feature type="transmembrane region" description="Helical" evidence="1">
    <location>
        <begin position="71"/>
        <end position="89"/>
    </location>
</feature>
<protein>
    <submittedName>
        <fullName evidence="2">Uncharacterized protein</fullName>
    </submittedName>
</protein>
<dbReference type="EMBL" id="JAGSPC010000001">
    <property type="protein sequence ID" value="MBV7259579.1"/>
    <property type="molecule type" value="Genomic_DNA"/>
</dbReference>
<gene>
    <name evidence="2" type="ORF">KCG46_08330</name>
</gene>
<keyword evidence="1" id="KW-1133">Transmembrane helix</keyword>
<dbReference type="RefSeq" id="WP_218404790.1">
    <property type="nucleotide sequence ID" value="NZ_JAGSPC010000001.1"/>
</dbReference>
<dbReference type="Proteomes" id="UP001138681">
    <property type="component" value="Unassembled WGS sequence"/>
</dbReference>
<name>A0A9X1F4C5_9SPHN</name>
<proteinExistence type="predicted"/>
<comment type="caution">
    <text evidence="2">The sequence shown here is derived from an EMBL/GenBank/DDBJ whole genome shotgun (WGS) entry which is preliminary data.</text>
</comment>
<evidence type="ECO:0000313" key="3">
    <source>
        <dbReference type="Proteomes" id="UP001138681"/>
    </source>
</evidence>
<accession>A0A9X1F4C5</accession>
<evidence type="ECO:0000256" key="1">
    <source>
        <dbReference type="SAM" id="Phobius"/>
    </source>
</evidence>
<sequence length="128" mass="13982">MTAKMAQYGIAAVFLLLGGWALFAPASVIELAVTPEYRDSAYLTTFTMACFGSQAVLFGIMALVLEWHACAFLVFAAALLPFFWFNYHFHYVEPVLTSIGMLDFAGNVTMLVLALLGWRAAKQAEASA</sequence>
<reference evidence="2" key="1">
    <citation type="submission" date="2021-04" db="EMBL/GenBank/DDBJ databases">
        <authorList>
            <person name="Pira H."/>
            <person name="Risdian C."/>
            <person name="Wink J."/>
        </authorList>
    </citation>
    <scope>NUCLEOTIDE SEQUENCE</scope>
    <source>
        <strain evidence="2">WH158</strain>
    </source>
</reference>
<dbReference type="AlphaFoldDB" id="A0A9X1F4C5"/>